<dbReference type="EMBL" id="CAJOBG010113199">
    <property type="protein sequence ID" value="CAF4748609.1"/>
    <property type="molecule type" value="Genomic_DNA"/>
</dbReference>
<dbReference type="AlphaFoldDB" id="A0A821LC01"/>
<gene>
    <name evidence="1" type="ORF">OVN521_LOCUS50069</name>
</gene>
<keyword evidence="2" id="KW-1185">Reference proteome</keyword>
<accession>A0A821LC01</accession>
<feature type="non-terminal residue" evidence="1">
    <location>
        <position position="25"/>
    </location>
</feature>
<dbReference type="Proteomes" id="UP000663866">
    <property type="component" value="Unassembled WGS sequence"/>
</dbReference>
<protein>
    <submittedName>
        <fullName evidence="1">Uncharacterized protein</fullName>
    </submittedName>
</protein>
<reference evidence="1" key="1">
    <citation type="submission" date="2021-02" db="EMBL/GenBank/DDBJ databases">
        <authorList>
            <person name="Nowell W R."/>
        </authorList>
    </citation>
    <scope>NUCLEOTIDE SEQUENCE</scope>
</reference>
<organism evidence="1 2">
    <name type="scientific">Rotaria magnacalcarata</name>
    <dbReference type="NCBI Taxonomy" id="392030"/>
    <lineage>
        <taxon>Eukaryota</taxon>
        <taxon>Metazoa</taxon>
        <taxon>Spiralia</taxon>
        <taxon>Gnathifera</taxon>
        <taxon>Rotifera</taxon>
        <taxon>Eurotatoria</taxon>
        <taxon>Bdelloidea</taxon>
        <taxon>Philodinida</taxon>
        <taxon>Philodinidae</taxon>
        <taxon>Rotaria</taxon>
    </lineage>
</organism>
<proteinExistence type="predicted"/>
<evidence type="ECO:0000313" key="1">
    <source>
        <dbReference type="EMBL" id="CAF4748609.1"/>
    </source>
</evidence>
<name>A0A821LC01_9BILA</name>
<sequence length="25" mass="2904">MGKQFKPNRIITDFEPGLMPVVEQE</sequence>
<comment type="caution">
    <text evidence="1">The sequence shown here is derived from an EMBL/GenBank/DDBJ whole genome shotgun (WGS) entry which is preliminary data.</text>
</comment>
<evidence type="ECO:0000313" key="2">
    <source>
        <dbReference type="Proteomes" id="UP000663866"/>
    </source>
</evidence>